<organism evidence="2 3">
    <name type="scientific">Folsomia candida</name>
    <name type="common">Springtail</name>
    <dbReference type="NCBI Taxonomy" id="158441"/>
    <lineage>
        <taxon>Eukaryota</taxon>
        <taxon>Metazoa</taxon>
        <taxon>Ecdysozoa</taxon>
        <taxon>Arthropoda</taxon>
        <taxon>Hexapoda</taxon>
        <taxon>Collembola</taxon>
        <taxon>Entomobryomorpha</taxon>
        <taxon>Isotomoidea</taxon>
        <taxon>Isotomidae</taxon>
        <taxon>Proisotominae</taxon>
        <taxon>Folsomia</taxon>
    </lineage>
</organism>
<feature type="signal peptide" evidence="1">
    <location>
        <begin position="1"/>
        <end position="19"/>
    </location>
</feature>
<sequence>MKIETTIFILVSLLGSLYAVPIGKSNRTQEGTLGEARLILPQMDNDGLPLVPVRDALELRLLTSFGGFTQLEGVGGWESDGSGGGRELHHEAVWVYDIATTNDATAEILLKDIALWLKKQARQHSVYLRLPSGEIVFV</sequence>
<evidence type="ECO:0000313" key="3">
    <source>
        <dbReference type="Proteomes" id="UP000198287"/>
    </source>
</evidence>
<protein>
    <submittedName>
        <fullName evidence="2">Uncharacterized protein</fullName>
    </submittedName>
</protein>
<feature type="chain" id="PRO_5013144269" evidence="1">
    <location>
        <begin position="20"/>
        <end position="138"/>
    </location>
</feature>
<reference evidence="2 3" key="1">
    <citation type="submission" date="2015-12" db="EMBL/GenBank/DDBJ databases">
        <title>The genome of Folsomia candida.</title>
        <authorList>
            <person name="Faddeeva A."/>
            <person name="Derks M.F."/>
            <person name="Anvar Y."/>
            <person name="Smit S."/>
            <person name="Van Straalen N."/>
            <person name="Roelofs D."/>
        </authorList>
    </citation>
    <scope>NUCLEOTIDE SEQUENCE [LARGE SCALE GENOMIC DNA]</scope>
    <source>
        <strain evidence="2 3">VU population</strain>
        <tissue evidence="2">Whole body</tissue>
    </source>
</reference>
<gene>
    <name evidence="2" type="ORF">Fcan01_08305</name>
</gene>
<dbReference type="AlphaFoldDB" id="A0A226ELZ8"/>
<proteinExistence type="predicted"/>
<dbReference type="Proteomes" id="UP000198287">
    <property type="component" value="Unassembled WGS sequence"/>
</dbReference>
<dbReference type="EMBL" id="LNIX01000003">
    <property type="protein sequence ID" value="OXA57586.1"/>
    <property type="molecule type" value="Genomic_DNA"/>
</dbReference>
<name>A0A226ELZ8_FOLCA</name>
<accession>A0A226ELZ8</accession>
<evidence type="ECO:0000313" key="2">
    <source>
        <dbReference type="EMBL" id="OXA57586.1"/>
    </source>
</evidence>
<keyword evidence="3" id="KW-1185">Reference proteome</keyword>
<evidence type="ECO:0000256" key="1">
    <source>
        <dbReference type="SAM" id="SignalP"/>
    </source>
</evidence>
<keyword evidence="1" id="KW-0732">Signal</keyword>
<comment type="caution">
    <text evidence="2">The sequence shown here is derived from an EMBL/GenBank/DDBJ whole genome shotgun (WGS) entry which is preliminary data.</text>
</comment>